<evidence type="ECO:0000256" key="1">
    <source>
        <dbReference type="SAM" id="MobiDB-lite"/>
    </source>
</evidence>
<protein>
    <submittedName>
        <fullName evidence="2">Uncharacterized protein</fullName>
    </submittedName>
</protein>
<organism evidence="2 3">
    <name type="scientific">Lymnaea stagnalis</name>
    <name type="common">Great pond snail</name>
    <name type="synonym">Helix stagnalis</name>
    <dbReference type="NCBI Taxonomy" id="6523"/>
    <lineage>
        <taxon>Eukaryota</taxon>
        <taxon>Metazoa</taxon>
        <taxon>Spiralia</taxon>
        <taxon>Lophotrochozoa</taxon>
        <taxon>Mollusca</taxon>
        <taxon>Gastropoda</taxon>
        <taxon>Heterobranchia</taxon>
        <taxon>Euthyneura</taxon>
        <taxon>Panpulmonata</taxon>
        <taxon>Hygrophila</taxon>
        <taxon>Lymnaeoidea</taxon>
        <taxon>Lymnaeidae</taxon>
        <taxon>Lymnaea</taxon>
    </lineage>
</organism>
<sequence length="269" mass="29928">MMEIENSQLRQLRKELMLKTSQVERLDKYLREKEEQQERLFEENVVLPRSVAQVRAKEFGELQSRIQKLETELNVSGRNANMRNHLPPDEGPRLELRNHLNPSPRLRRKNLAVVSNLNLVTKSSSCSKSFKTAVSRICLVGKQNNASANAQMDESSSSVRQLSEDSSRSSRSPESIDTFRSGTPHIQKSQSGKGVIAHIKALITGSRESSSESDDGREQKIWSPLNSDGYPLSDGQSSVFMSASSGSVTSDNDTAVNTRETPGGTPKKR</sequence>
<feature type="compositionally biased region" description="Polar residues" evidence="1">
    <location>
        <begin position="251"/>
        <end position="260"/>
    </location>
</feature>
<dbReference type="AlphaFoldDB" id="A0AAV2H3E3"/>
<feature type="compositionally biased region" description="Polar residues" evidence="1">
    <location>
        <begin position="178"/>
        <end position="192"/>
    </location>
</feature>
<feature type="non-terminal residue" evidence="2">
    <location>
        <position position="269"/>
    </location>
</feature>
<name>A0AAV2H3E3_LYMST</name>
<comment type="caution">
    <text evidence="2">The sequence shown here is derived from an EMBL/GenBank/DDBJ whole genome shotgun (WGS) entry which is preliminary data.</text>
</comment>
<reference evidence="2 3" key="1">
    <citation type="submission" date="2024-04" db="EMBL/GenBank/DDBJ databases">
        <authorList>
            <consortium name="Genoscope - CEA"/>
            <person name="William W."/>
        </authorList>
    </citation>
    <scope>NUCLEOTIDE SEQUENCE [LARGE SCALE GENOMIC DNA]</scope>
</reference>
<feature type="region of interest" description="Disordered" evidence="1">
    <location>
        <begin position="148"/>
        <end position="269"/>
    </location>
</feature>
<accession>A0AAV2H3E3</accession>
<dbReference type="EMBL" id="CAXITT010000021">
    <property type="protein sequence ID" value="CAL1527695.1"/>
    <property type="molecule type" value="Genomic_DNA"/>
</dbReference>
<evidence type="ECO:0000313" key="2">
    <source>
        <dbReference type="EMBL" id="CAL1527695.1"/>
    </source>
</evidence>
<evidence type="ECO:0000313" key="3">
    <source>
        <dbReference type="Proteomes" id="UP001497497"/>
    </source>
</evidence>
<keyword evidence="3" id="KW-1185">Reference proteome</keyword>
<dbReference type="Proteomes" id="UP001497497">
    <property type="component" value="Unassembled WGS sequence"/>
</dbReference>
<feature type="compositionally biased region" description="Low complexity" evidence="1">
    <location>
        <begin position="237"/>
        <end position="250"/>
    </location>
</feature>
<gene>
    <name evidence="2" type="ORF">GSLYS_00001865001</name>
</gene>
<feature type="compositionally biased region" description="Basic and acidic residues" evidence="1">
    <location>
        <begin position="86"/>
        <end position="98"/>
    </location>
</feature>
<feature type="region of interest" description="Disordered" evidence="1">
    <location>
        <begin position="79"/>
        <end position="103"/>
    </location>
</feature>
<proteinExistence type="predicted"/>